<evidence type="ECO:0000313" key="2">
    <source>
        <dbReference type="Proteomes" id="UP001145114"/>
    </source>
</evidence>
<name>A0ACC1HJ82_9FUNG</name>
<accession>A0ACC1HJ82</accession>
<feature type="non-terminal residue" evidence="1">
    <location>
        <position position="388"/>
    </location>
</feature>
<protein>
    <submittedName>
        <fullName evidence="1">Uncharacterized protein</fullName>
    </submittedName>
</protein>
<reference evidence="1" key="1">
    <citation type="submission" date="2022-06" db="EMBL/GenBank/DDBJ databases">
        <title>Phylogenomic reconstructions and comparative analyses of Kickxellomycotina fungi.</title>
        <authorList>
            <person name="Reynolds N.K."/>
            <person name="Stajich J.E."/>
            <person name="Barry K."/>
            <person name="Grigoriev I.V."/>
            <person name="Crous P."/>
            <person name="Smith M.E."/>
        </authorList>
    </citation>
    <scope>NUCLEOTIDE SEQUENCE</scope>
    <source>
        <strain evidence="1">RSA 2271</strain>
    </source>
</reference>
<keyword evidence="2" id="KW-1185">Reference proteome</keyword>
<comment type="caution">
    <text evidence="1">The sequence shown here is derived from an EMBL/GenBank/DDBJ whole genome shotgun (WGS) entry which is preliminary data.</text>
</comment>
<organism evidence="1 2">
    <name type="scientific">Spiromyces aspiralis</name>
    <dbReference type="NCBI Taxonomy" id="68401"/>
    <lineage>
        <taxon>Eukaryota</taxon>
        <taxon>Fungi</taxon>
        <taxon>Fungi incertae sedis</taxon>
        <taxon>Zoopagomycota</taxon>
        <taxon>Kickxellomycotina</taxon>
        <taxon>Kickxellomycetes</taxon>
        <taxon>Kickxellales</taxon>
        <taxon>Kickxellaceae</taxon>
        <taxon>Spiromyces</taxon>
    </lineage>
</organism>
<dbReference type="EMBL" id="JAMZIH010005303">
    <property type="protein sequence ID" value="KAJ1675445.1"/>
    <property type="molecule type" value="Genomic_DNA"/>
</dbReference>
<sequence>MARQSKQSRKNNDIHRYSTRVVTSIALILSGFLPAEAAMTGSNAITPHNYVDMGASALANNPPSCGMPYATLDIGRITAVQAMNAPVECGTCLRVITNADDCGATPPIPYTDESGTIDTDKFLQDQANYQSNQLAALGKKRRGLDNLRFEQRRADVENINKKRSGGSKRWVYVLAVDTGGQGLDMSQVSFSALFQQPSNPTAAEWHPVDSSFCSGIYDESSTTQRHSRVSEIKVYTGDDPYSHDTTTDNSGTNSGHGNPKQDPPPPPALPTTAMASGGGDNRDHLDEKPSAISPAAGPGAAYNTFPKARAGEDDTAGAGQPAGSSSSSPQQNQSPQDGMDSSKSVLSSISPNAQSYNLSDTRLDNQIFGKGDSNSITKNAGDDSLSGT</sequence>
<gene>
    <name evidence="1" type="ORF">EV182_001251</name>
</gene>
<evidence type="ECO:0000313" key="1">
    <source>
        <dbReference type="EMBL" id="KAJ1675445.1"/>
    </source>
</evidence>
<dbReference type="Proteomes" id="UP001145114">
    <property type="component" value="Unassembled WGS sequence"/>
</dbReference>
<proteinExistence type="predicted"/>